<organism evidence="1 2">
    <name type="scientific">Entomophthora muscae</name>
    <dbReference type="NCBI Taxonomy" id="34485"/>
    <lineage>
        <taxon>Eukaryota</taxon>
        <taxon>Fungi</taxon>
        <taxon>Fungi incertae sedis</taxon>
        <taxon>Zoopagomycota</taxon>
        <taxon>Entomophthoromycotina</taxon>
        <taxon>Entomophthoromycetes</taxon>
        <taxon>Entomophthorales</taxon>
        <taxon>Entomophthoraceae</taxon>
        <taxon>Entomophthora</taxon>
    </lineage>
</organism>
<gene>
    <name evidence="1" type="ORF">DSO57_1019640</name>
</gene>
<evidence type="ECO:0000313" key="1">
    <source>
        <dbReference type="EMBL" id="KAJ9084862.1"/>
    </source>
</evidence>
<name>A0ACC2UD99_9FUNG</name>
<proteinExistence type="predicted"/>
<dbReference type="Proteomes" id="UP001165960">
    <property type="component" value="Unassembled WGS sequence"/>
</dbReference>
<protein>
    <submittedName>
        <fullName evidence="1">Uncharacterized protein</fullName>
    </submittedName>
</protein>
<evidence type="ECO:0000313" key="2">
    <source>
        <dbReference type="Proteomes" id="UP001165960"/>
    </source>
</evidence>
<reference evidence="1" key="1">
    <citation type="submission" date="2022-04" db="EMBL/GenBank/DDBJ databases">
        <title>Genome of the entomopathogenic fungus Entomophthora muscae.</title>
        <authorList>
            <person name="Elya C."/>
            <person name="Lovett B.R."/>
            <person name="Lee E."/>
            <person name="Macias A.M."/>
            <person name="Hajek A.E."/>
            <person name="De Bivort B.L."/>
            <person name="Kasson M.T."/>
            <person name="De Fine Licht H.H."/>
            <person name="Stajich J.E."/>
        </authorList>
    </citation>
    <scope>NUCLEOTIDE SEQUENCE</scope>
    <source>
        <strain evidence="1">Berkeley</strain>
    </source>
</reference>
<comment type="caution">
    <text evidence="1">The sequence shown here is derived from an EMBL/GenBank/DDBJ whole genome shotgun (WGS) entry which is preliminary data.</text>
</comment>
<accession>A0ACC2UD99</accession>
<sequence length="57" mass="6577">MSGMSMMPYQHHLNEMEMQQNLSSRSSASRNNQNTFVHKLGMLISDPKHSDLIFLEP</sequence>
<keyword evidence="2" id="KW-1185">Reference proteome</keyword>
<dbReference type="EMBL" id="QTSX02000799">
    <property type="protein sequence ID" value="KAJ9084862.1"/>
    <property type="molecule type" value="Genomic_DNA"/>
</dbReference>